<dbReference type="EMBL" id="JAPQKS010000002">
    <property type="protein sequence ID" value="KAJ5247657.1"/>
    <property type="molecule type" value="Genomic_DNA"/>
</dbReference>
<evidence type="ECO:0000313" key="3">
    <source>
        <dbReference type="Proteomes" id="UP001150941"/>
    </source>
</evidence>
<dbReference type="OrthoDB" id="4475584at2759"/>
<proteinExistence type="predicted"/>
<gene>
    <name evidence="2" type="ORF">N7468_002640</name>
</gene>
<comment type="caution">
    <text evidence="2">The sequence shown here is derived from an EMBL/GenBank/DDBJ whole genome shotgun (WGS) entry which is preliminary data.</text>
</comment>
<organism evidence="2 3">
    <name type="scientific">Penicillium chermesinum</name>
    <dbReference type="NCBI Taxonomy" id="63820"/>
    <lineage>
        <taxon>Eukaryota</taxon>
        <taxon>Fungi</taxon>
        <taxon>Dikarya</taxon>
        <taxon>Ascomycota</taxon>
        <taxon>Pezizomycotina</taxon>
        <taxon>Eurotiomycetes</taxon>
        <taxon>Eurotiomycetidae</taxon>
        <taxon>Eurotiales</taxon>
        <taxon>Aspergillaceae</taxon>
        <taxon>Penicillium</taxon>
    </lineage>
</organism>
<evidence type="ECO:0000256" key="1">
    <source>
        <dbReference type="ARBA" id="ARBA00023242"/>
    </source>
</evidence>
<accession>A0A9W9TY58</accession>
<dbReference type="AlphaFoldDB" id="A0A9W9TY58"/>
<dbReference type="GO" id="GO:0005634">
    <property type="term" value="C:nucleus"/>
    <property type="evidence" value="ECO:0007669"/>
    <property type="project" value="TreeGrafter"/>
</dbReference>
<dbReference type="GeneID" id="83199240"/>
<dbReference type="GO" id="GO:0003700">
    <property type="term" value="F:DNA-binding transcription factor activity"/>
    <property type="evidence" value="ECO:0007669"/>
    <property type="project" value="TreeGrafter"/>
</dbReference>
<sequence>MALLQLAPPQIGAVGSASPNFYLDTTAVAFIRALDTTKECIMNIGETWASPRQFQMELMESLLEHSTGRNFKSALYWLFLRHELGAALVSDISIQIPLPSLPPYPAEGEFGPDPFEREFCFANHPLWLCARAIKFIHNEDTIPQYPPMHMWTQLIEELQHWYQGRSPRFQAMLELEMDRQESGLDQTFPIVLFGNGAGVFSNQLYHTAMLILLNNRPRTAPTADYHSAAMSPSWHAQRICSIALNNERRECWDPCLLASFITAARRMTHEAQQQEILGGLSIIQETTGWNFGGLVGCLRNEWSILAS</sequence>
<protein>
    <submittedName>
        <fullName evidence="2">Uncharacterized protein</fullName>
    </submittedName>
</protein>
<keyword evidence="1" id="KW-0539">Nucleus</keyword>
<reference evidence="2" key="1">
    <citation type="submission" date="2022-11" db="EMBL/GenBank/DDBJ databases">
        <authorList>
            <person name="Petersen C."/>
        </authorList>
    </citation>
    <scope>NUCLEOTIDE SEQUENCE</scope>
    <source>
        <strain evidence="2">IBT 19713</strain>
    </source>
</reference>
<dbReference type="GO" id="GO:0045944">
    <property type="term" value="P:positive regulation of transcription by RNA polymerase II"/>
    <property type="evidence" value="ECO:0007669"/>
    <property type="project" value="TreeGrafter"/>
</dbReference>
<dbReference type="RefSeq" id="XP_058335078.1">
    <property type="nucleotide sequence ID" value="XM_058471937.1"/>
</dbReference>
<dbReference type="Proteomes" id="UP001150941">
    <property type="component" value="Unassembled WGS sequence"/>
</dbReference>
<dbReference type="GO" id="GO:0000976">
    <property type="term" value="F:transcription cis-regulatory region binding"/>
    <property type="evidence" value="ECO:0007669"/>
    <property type="project" value="TreeGrafter"/>
</dbReference>
<dbReference type="PANTHER" id="PTHR37534:SF2">
    <property type="entry name" value="N-ACETYLTRANSFERASE DOMAIN-CONTAINING PROTEIN"/>
    <property type="match status" value="1"/>
</dbReference>
<dbReference type="PANTHER" id="PTHR37534">
    <property type="entry name" value="TRANSCRIPTIONAL ACTIVATOR PROTEIN UGA3"/>
    <property type="match status" value="1"/>
</dbReference>
<keyword evidence="3" id="KW-1185">Reference proteome</keyword>
<evidence type="ECO:0000313" key="2">
    <source>
        <dbReference type="EMBL" id="KAJ5247657.1"/>
    </source>
</evidence>
<name>A0A9W9TY58_9EURO</name>
<reference evidence="2" key="2">
    <citation type="journal article" date="2023" name="IMA Fungus">
        <title>Comparative genomic study of the Penicillium genus elucidates a diverse pangenome and 15 lateral gene transfer events.</title>
        <authorList>
            <person name="Petersen C."/>
            <person name="Sorensen T."/>
            <person name="Nielsen M.R."/>
            <person name="Sondergaard T.E."/>
            <person name="Sorensen J.L."/>
            <person name="Fitzpatrick D.A."/>
            <person name="Frisvad J.C."/>
            <person name="Nielsen K.L."/>
        </authorList>
    </citation>
    <scope>NUCLEOTIDE SEQUENCE</scope>
    <source>
        <strain evidence="2">IBT 19713</strain>
    </source>
</reference>